<evidence type="ECO:0000313" key="1">
    <source>
        <dbReference type="EMBL" id="KAH7914707.1"/>
    </source>
</evidence>
<evidence type="ECO:0000313" key="2">
    <source>
        <dbReference type="Proteomes" id="UP000790377"/>
    </source>
</evidence>
<sequence length="1020" mass="107888">MPPNYRERSSSNGSTFSAASGLEISTKRKNDYSGTSPLYPSETGSYGNIHMSPPSRAPYAPSPSLVGANDPLGRTASRAPLITFGFGGKVVTCFHNSADLITGFDVALSSLRTLHNVLPQGILDSSTVSYPGPLFSDPGTPVTGLVKTKKARVLKYLEERTDEISRGVSYVSNILEKRHMEDKLALVKLLMVLVDNDGTLSGSQHIDGAVRAALVPNAASAESAQDGLFAPSFTSPIPNAHGLAPAIPTINEAPIAVTTLLPSALDKIEDFLVRGERKQAYHYALDEKLWAHAMVIASSIDKDAWKEVVQEFIKTELGSYDISKHGAAPGSHEQSPSTNGREWLRVAYSLFSGQGPTAIQQLIPTKLLAGSTGTLQLPTAPMAHITPMSPNFPAPNVTAQIPVDSLCKWREIVSTLISTPLAPDWSATLTALGDYLISHNFVEAAHACYLLSPQTSVIGGVGSPSARVVLVGARSPHSSPSFAKDFDSIIFSEIAEFAFSLKQPAKGQDPFHGFPHLQAYKMIRASYLMEMGYVQVATRYCEAISGSMGRPSPYFNTVLSDQLKGLADRLIGAPHVGKGVAWIGGKMSKPSLDSIGNWLEGRLTKFIAGEGDEPPAPPHQSSSNQQSAFAGPFSTISSTTTSASPSPPPSMINIHAMSGNVPPRRTGSAMAIPSAQAHAPIDRASSAMEYYRPGRSSSPGPRQPYNPPSVPMASPYGHMGNGHASNEGPNQDESESGGWWNSLNSADSAPTPTAANFHQVDNYSPSQDGFISLMDDPALSVTPSPPISQSRQYEGDDMDDLGLGNSNKHSRAQETEVGSGETTSSPTTASAHPNDTTEVKPPAASAAAAAAASGSWLSRFWKRGDTAPGPVKASLGEETSFYYDKDQKRWVNKKAGAEDVKPATPPPPPSRAQTASPGRTTGLPAVPNSTPPPQRSASAIDLSNSPPNKPPMRIRSNLVPPEFASVPNTPATAPLPGMSGTPPPSASLGGPPPPGRPRSQATKRNVRSRYVDVFQQEASA</sequence>
<keyword evidence="2" id="KW-1185">Reference proteome</keyword>
<name>A0ACB8AN60_9AGAM</name>
<organism evidence="1 2">
    <name type="scientific">Hygrophoropsis aurantiaca</name>
    <dbReference type="NCBI Taxonomy" id="72124"/>
    <lineage>
        <taxon>Eukaryota</taxon>
        <taxon>Fungi</taxon>
        <taxon>Dikarya</taxon>
        <taxon>Basidiomycota</taxon>
        <taxon>Agaricomycotina</taxon>
        <taxon>Agaricomycetes</taxon>
        <taxon>Agaricomycetidae</taxon>
        <taxon>Boletales</taxon>
        <taxon>Coniophorineae</taxon>
        <taxon>Hygrophoropsidaceae</taxon>
        <taxon>Hygrophoropsis</taxon>
    </lineage>
</organism>
<accession>A0ACB8AN60</accession>
<gene>
    <name evidence="1" type="ORF">BJ138DRAFT_1204791</name>
</gene>
<dbReference type="EMBL" id="MU267610">
    <property type="protein sequence ID" value="KAH7914707.1"/>
    <property type="molecule type" value="Genomic_DNA"/>
</dbReference>
<dbReference type="Proteomes" id="UP000790377">
    <property type="component" value="Unassembled WGS sequence"/>
</dbReference>
<protein>
    <submittedName>
        <fullName evidence="1">Sec23-binding domain of Sec16-domain-containing protein</fullName>
    </submittedName>
</protein>
<comment type="caution">
    <text evidence="1">The sequence shown here is derived from an EMBL/GenBank/DDBJ whole genome shotgun (WGS) entry which is preliminary data.</text>
</comment>
<proteinExistence type="predicted"/>
<reference evidence="1" key="1">
    <citation type="journal article" date="2021" name="New Phytol.">
        <title>Evolutionary innovations through gain and loss of genes in the ectomycorrhizal Boletales.</title>
        <authorList>
            <person name="Wu G."/>
            <person name="Miyauchi S."/>
            <person name="Morin E."/>
            <person name="Kuo A."/>
            <person name="Drula E."/>
            <person name="Varga T."/>
            <person name="Kohler A."/>
            <person name="Feng B."/>
            <person name="Cao Y."/>
            <person name="Lipzen A."/>
            <person name="Daum C."/>
            <person name="Hundley H."/>
            <person name="Pangilinan J."/>
            <person name="Johnson J."/>
            <person name="Barry K."/>
            <person name="LaButti K."/>
            <person name="Ng V."/>
            <person name="Ahrendt S."/>
            <person name="Min B."/>
            <person name="Choi I.G."/>
            <person name="Park H."/>
            <person name="Plett J.M."/>
            <person name="Magnuson J."/>
            <person name="Spatafora J.W."/>
            <person name="Nagy L.G."/>
            <person name="Henrissat B."/>
            <person name="Grigoriev I.V."/>
            <person name="Yang Z.L."/>
            <person name="Xu J."/>
            <person name="Martin F.M."/>
        </authorList>
    </citation>
    <scope>NUCLEOTIDE SEQUENCE</scope>
    <source>
        <strain evidence="1">ATCC 28755</strain>
    </source>
</reference>